<dbReference type="Pfam" id="PF00270">
    <property type="entry name" value="DEAD"/>
    <property type="match status" value="1"/>
</dbReference>
<accession>A0A1Y2FER7</accession>
<feature type="domain" description="DEAD-box RNA helicase Q" evidence="17">
    <location>
        <begin position="19"/>
        <end position="47"/>
    </location>
</feature>
<keyword evidence="9" id="KW-0175">Coiled coil</keyword>
<dbReference type="PROSITE" id="PS00039">
    <property type="entry name" value="DEAD_ATP_HELICASE"/>
    <property type="match status" value="1"/>
</dbReference>
<evidence type="ECO:0000259" key="16">
    <source>
        <dbReference type="PROSITE" id="PS51194"/>
    </source>
</evidence>
<gene>
    <name evidence="18" type="ORF">BCR35DRAFT_303841</name>
</gene>
<evidence type="ECO:0000256" key="13">
    <source>
        <dbReference type="RuleBase" id="RU365068"/>
    </source>
</evidence>
<dbReference type="PANTHER" id="PTHR24031">
    <property type="entry name" value="RNA HELICASE"/>
    <property type="match status" value="1"/>
</dbReference>
<dbReference type="EC" id="3.6.4.13" evidence="13"/>
<evidence type="ECO:0000256" key="4">
    <source>
        <dbReference type="ARBA" id="ARBA00022741"/>
    </source>
</evidence>
<evidence type="ECO:0000256" key="8">
    <source>
        <dbReference type="ARBA" id="ARBA00022884"/>
    </source>
</evidence>
<dbReference type="InterPro" id="IPR014001">
    <property type="entry name" value="Helicase_ATP-bd"/>
</dbReference>
<dbReference type="GO" id="GO:0003724">
    <property type="term" value="F:RNA helicase activity"/>
    <property type="evidence" value="ECO:0007669"/>
    <property type="project" value="UniProtKB-EC"/>
</dbReference>
<dbReference type="Pfam" id="PF00271">
    <property type="entry name" value="Helicase_C"/>
    <property type="match status" value="1"/>
</dbReference>
<dbReference type="Pfam" id="PF13959">
    <property type="entry name" value="CTE_SPB4"/>
    <property type="match status" value="1"/>
</dbReference>
<evidence type="ECO:0000256" key="14">
    <source>
        <dbReference type="SAM" id="MobiDB-lite"/>
    </source>
</evidence>
<feature type="region of interest" description="Disordered" evidence="14">
    <location>
        <begin position="556"/>
        <end position="606"/>
    </location>
</feature>
<keyword evidence="2" id="KW-0690">Ribosome biogenesis</keyword>
<dbReference type="OrthoDB" id="7396459at2759"/>
<comment type="similarity">
    <text evidence="10">Belongs to the DEAD box helicase family. DDX55/SPB4 subfamily.</text>
</comment>
<dbReference type="GO" id="GO:0006364">
    <property type="term" value="P:rRNA processing"/>
    <property type="evidence" value="ECO:0007669"/>
    <property type="project" value="UniProtKB-KW"/>
</dbReference>
<protein>
    <recommendedName>
        <fullName evidence="13">ATP-dependent RNA helicase</fullName>
        <ecNumber evidence="13">3.6.4.13</ecNumber>
    </recommendedName>
</protein>
<dbReference type="InterPro" id="IPR014014">
    <property type="entry name" value="RNA_helicase_DEAD_Q_motif"/>
</dbReference>
<evidence type="ECO:0000313" key="18">
    <source>
        <dbReference type="EMBL" id="ORY82419.1"/>
    </source>
</evidence>
<dbReference type="AlphaFoldDB" id="A0A1Y2FER7"/>
<dbReference type="CDD" id="cd17960">
    <property type="entry name" value="DEADc_DDX55"/>
    <property type="match status" value="1"/>
</dbReference>
<dbReference type="PROSITE" id="PS51192">
    <property type="entry name" value="HELICASE_ATP_BIND_1"/>
    <property type="match status" value="1"/>
</dbReference>
<feature type="region of interest" description="Disordered" evidence="14">
    <location>
        <begin position="638"/>
        <end position="664"/>
    </location>
</feature>
<feature type="compositionally biased region" description="Basic and acidic residues" evidence="14">
    <location>
        <begin position="593"/>
        <end position="602"/>
    </location>
</feature>
<keyword evidence="7 12" id="KW-0067">ATP-binding</keyword>
<dbReference type="Proteomes" id="UP000193467">
    <property type="component" value="Unassembled WGS sequence"/>
</dbReference>
<dbReference type="InterPro" id="IPR056330">
    <property type="entry name" value="CTT_SPB4"/>
</dbReference>
<evidence type="ECO:0000313" key="19">
    <source>
        <dbReference type="Proteomes" id="UP000193467"/>
    </source>
</evidence>
<dbReference type="GO" id="GO:0005730">
    <property type="term" value="C:nucleolus"/>
    <property type="evidence" value="ECO:0007669"/>
    <property type="project" value="UniProtKB-SubCell"/>
</dbReference>
<comment type="domain">
    <text evidence="13">The Q motif is unique to and characteristic of the DEAD box family of RNA helicases and controls ATP binding and hydrolysis.</text>
</comment>
<evidence type="ECO:0000259" key="17">
    <source>
        <dbReference type="PROSITE" id="PS51195"/>
    </source>
</evidence>
<evidence type="ECO:0000256" key="5">
    <source>
        <dbReference type="ARBA" id="ARBA00022801"/>
    </source>
</evidence>
<dbReference type="SUPFAM" id="SSF52540">
    <property type="entry name" value="P-loop containing nucleoside triphosphate hydrolases"/>
    <property type="match status" value="1"/>
</dbReference>
<evidence type="ECO:0000256" key="3">
    <source>
        <dbReference type="ARBA" id="ARBA00022552"/>
    </source>
</evidence>
<evidence type="ECO:0000256" key="2">
    <source>
        <dbReference type="ARBA" id="ARBA00022517"/>
    </source>
</evidence>
<dbReference type="FunCoup" id="A0A1Y2FER7">
    <property type="interactions" value="859"/>
</dbReference>
<dbReference type="PROSITE" id="PS51194">
    <property type="entry name" value="HELICASE_CTER"/>
    <property type="match status" value="1"/>
</dbReference>
<dbReference type="GO" id="GO:0003723">
    <property type="term" value="F:RNA binding"/>
    <property type="evidence" value="ECO:0007669"/>
    <property type="project" value="UniProtKB-UniRule"/>
</dbReference>
<feature type="short sequence motif" description="Q motif" evidence="11">
    <location>
        <begin position="19"/>
        <end position="47"/>
    </location>
</feature>
<dbReference type="GO" id="GO:0016887">
    <property type="term" value="F:ATP hydrolysis activity"/>
    <property type="evidence" value="ECO:0007669"/>
    <property type="project" value="RHEA"/>
</dbReference>
<organism evidence="18 19">
    <name type="scientific">Leucosporidium creatinivorum</name>
    <dbReference type="NCBI Taxonomy" id="106004"/>
    <lineage>
        <taxon>Eukaryota</taxon>
        <taxon>Fungi</taxon>
        <taxon>Dikarya</taxon>
        <taxon>Basidiomycota</taxon>
        <taxon>Pucciniomycotina</taxon>
        <taxon>Microbotryomycetes</taxon>
        <taxon>Leucosporidiales</taxon>
        <taxon>Leucosporidium</taxon>
    </lineage>
</organism>
<dbReference type="InterPro" id="IPR025313">
    <property type="entry name" value="SPB4-like_CTE"/>
</dbReference>
<dbReference type="SMART" id="SM01178">
    <property type="entry name" value="DUF4217"/>
    <property type="match status" value="1"/>
</dbReference>
<dbReference type="GO" id="GO:0005524">
    <property type="term" value="F:ATP binding"/>
    <property type="evidence" value="ECO:0007669"/>
    <property type="project" value="UniProtKB-UniRule"/>
</dbReference>
<dbReference type="Gene3D" id="3.40.50.300">
    <property type="entry name" value="P-loop containing nucleotide triphosphate hydrolases"/>
    <property type="match status" value="2"/>
</dbReference>
<keyword evidence="19" id="KW-1185">Reference proteome</keyword>
<feature type="domain" description="Helicase ATP-binding" evidence="15">
    <location>
        <begin position="50"/>
        <end position="249"/>
    </location>
</feature>
<dbReference type="InterPro" id="IPR000629">
    <property type="entry name" value="RNA-helicase_DEAD-box_CS"/>
</dbReference>
<proteinExistence type="inferred from homology"/>
<dbReference type="EMBL" id="MCGR01000021">
    <property type="protein sequence ID" value="ORY82419.1"/>
    <property type="molecule type" value="Genomic_DNA"/>
</dbReference>
<keyword evidence="8 13" id="KW-0694">RNA-binding</keyword>
<evidence type="ECO:0000256" key="12">
    <source>
        <dbReference type="RuleBase" id="RU000492"/>
    </source>
</evidence>
<keyword evidence="4 12" id="KW-0547">Nucleotide-binding</keyword>
<comment type="subcellular location">
    <subcellularLocation>
        <location evidence="1">Nucleus</location>
        <location evidence="1">Nucleolus</location>
    </subcellularLocation>
</comment>
<keyword evidence="6 12" id="KW-0347">Helicase</keyword>
<evidence type="ECO:0000256" key="11">
    <source>
        <dbReference type="PROSITE-ProRule" id="PRU00552"/>
    </source>
</evidence>
<dbReference type="Pfam" id="PF23681">
    <property type="entry name" value="CTT_SPB4"/>
    <property type="match status" value="1"/>
</dbReference>
<evidence type="ECO:0000256" key="9">
    <source>
        <dbReference type="ARBA" id="ARBA00023054"/>
    </source>
</evidence>
<keyword evidence="5 12" id="KW-0378">Hydrolase</keyword>
<dbReference type="STRING" id="106004.A0A1Y2FER7"/>
<evidence type="ECO:0000259" key="15">
    <source>
        <dbReference type="PROSITE" id="PS51192"/>
    </source>
</evidence>
<comment type="catalytic activity">
    <reaction evidence="13">
        <text>ATP + H2O = ADP + phosphate + H(+)</text>
        <dbReference type="Rhea" id="RHEA:13065"/>
        <dbReference type="ChEBI" id="CHEBI:15377"/>
        <dbReference type="ChEBI" id="CHEBI:15378"/>
        <dbReference type="ChEBI" id="CHEBI:30616"/>
        <dbReference type="ChEBI" id="CHEBI:43474"/>
        <dbReference type="ChEBI" id="CHEBI:456216"/>
        <dbReference type="EC" id="3.6.4.13"/>
    </reaction>
</comment>
<name>A0A1Y2FER7_9BASI</name>
<dbReference type="InterPro" id="IPR001650">
    <property type="entry name" value="Helicase_C-like"/>
</dbReference>
<dbReference type="InParanoid" id="A0A1Y2FER7"/>
<dbReference type="InterPro" id="IPR011545">
    <property type="entry name" value="DEAD/DEAH_box_helicase_dom"/>
</dbReference>
<sequence length="664" mass="73276">MAAQPVDRLPTAPSFAGAWSRLNPSLTPWIADVIRDMGFEQMTPVQAATIPLFMQHKDTVVEAVTGSGKTLAFVVPVLEKLVRRERPLGKREIGAIIISPTRELATQIHSVFSHFIAAQPSTSTTPALPAPLLLIGGNSLQSDVKAFYESGADIIVGTPGRLEEFLLGSSSVGPKNRRSETAVGVGSTKELEVLVMDEADRLLDLGFTPTLNRLLAHLPKQRRTGLFSATMTDALGQIVRVGLRNPVRVQVKVEAKMQTSKGKEVAADRRTPATLQNGYVVCEADEKFVMMVRILKHELAQDSARKFILYFATCACVDYFYKILSVLPELSDFSIHSLHGQMSPTRRSSTFAAFTALPAETPGVLLCTDVAARGLDLPDVDVVLQIDPPQDPKVFSHRCGRTARAGREGKAVVLLNKGKEEEYVEFLKVRKVPLRPFTYPSTTGFSTSDDAKNLASEFRKVALTDRDIWERGTKAFVSFARAYSKHEASYIFRIKDLDLVKLARSFGLLKLPKMPEMKGKEDQWEHIEIDWDNYAYADKVREKQRRQEAAAIKASLEARQGKRAADGAPATEAEVPDTKKAKKGKPTQTKAWSAKEDAEAKAKLRREKKLKKLKALNGKVIVHSDGEEEVQDWKEELAAAKKAKREQKSTAPTGTGDNVGFEGL</sequence>
<keyword evidence="3" id="KW-0698">rRNA processing</keyword>
<dbReference type="PROSITE" id="PS51195">
    <property type="entry name" value="Q_MOTIF"/>
    <property type="match status" value="1"/>
</dbReference>
<reference evidence="18 19" key="1">
    <citation type="submission" date="2016-07" db="EMBL/GenBank/DDBJ databases">
        <title>Pervasive Adenine N6-methylation of Active Genes in Fungi.</title>
        <authorList>
            <consortium name="DOE Joint Genome Institute"/>
            <person name="Mondo S.J."/>
            <person name="Dannebaum R.O."/>
            <person name="Kuo R.C."/>
            <person name="Labutti K."/>
            <person name="Haridas S."/>
            <person name="Kuo A."/>
            <person name="Salamov A."/>
            <person name="Ahrendt S.R."/>
            <person name="Lipzen A."/>
            <person name="Sullivan W."/>
            <person name="Andreopoulos W.B."/>
            <person name="Clum A."/>
            <person name="Lindquist E."/>
            <person name="Daum C."/>
            <person name="Ramamoorthy G.K."/>
            <person name="Gryganskyi A."/>
            <person name="Culley D."/>
            <person name="Magnuson J.K."/>
            <person name="James T.Y."/>
            <person name="O'Malley M.A."/>
            <person name="Stajich J.E."/>
            <person name="Spatafora J.W."/>
            <person name="Visel A."/>
            <person name="Grigoriev I.V."/>
        </authorList>
    </citation>
    <scope>NUCLEOTIDE SEQUENCE [LARGE SCALE GENOMIC DNA]</scope>
    <source>
        <strain evidence="18 19">62-1032</strain>
    </source>
</reference>
<evidence type="ECO:0000256" key="10">
    <source>
        <dbReference type="ARBA" id="ARBA00038002"/>
    </source>
</evidence>
<feature type="domain" description="Helicase C-terminal" evidence="16">
    <location>
        <begin position="287"/>
        <end position="445"/>
    </location>
</feature>
<evidence type="ECO:0000256" key="6">
    <source>
        <dbReference type="ARBA" id="ARBA00022806"/>
    </source>
</evidence>
<evidence type="ECO:0000256" key="1">
    <source>
        <dbReference type="ARBA" id="ARBA00004604"/>
    </source>
</evidence>
<comment type="function">
    <text evidence="13">RNA helicase.</text>
</comment>
<dbReference type="InterPro" id="IPR027417">
    <property type="entry name" value="P-loop_NTPase"/>
</dbReference>
<dbReference type="SMART" id="SM00490">
    <property type="entry name" value="HELICc"/>
    <property type="match status" value="1"/>
</dbReference>
<dbReference type="CDD" id="cd18787">
    <property type="entry name" value="SF2_C_DEAD"/>
    <property type="match status" value="1"/>
</dbReference>
<dbReference type="SMART" id="SM00487">
    <property type="entry name" value="DEXDc"/>
    <property type="match status" value="1"/>
</dbReference>
<comment type="caution">
    <text evidence="18">The sequence shown here is derived from an EMBL/GenBank/DDBJ whole genome shotgun (WGS) entry which is preliminary data.</text>
</comment>
<evidence type="ECO:0000256" key="7">
    <source>
        <dbReference type="ARBA" id="ARBA00022840"/>
    </source>
</evidence>